<protein>
    <submittedName>
        <fullName evidence="2">Uncharacterized protein</fullName>
    </submittedName>
</protein>
<evidence type="ECO:0000313" key="2">
    <source>
        <dbReference type="EMBL" id="NVK97837.1"/>
    </source>
</evidence>
<reference evidence="2 3" key="1">
    <citation type="journal article" date="2020" name="Proc. Natl. Acad. Sci. U.S.A.">
        <title>Ecological drivers of bacterial community assembly in synthetic phycospheres.</title>
        <authorList>
            <person name="Fu H."/>
            <person name="Uchimiya M."/>
            <person name="Gore J."/>
            <person name="Moran M.A."/>
        </authorList>
    </citation>
    <scope>NUCLEOTIDE SEQUENCE [LARGE SCALE GENOMIC DNA]</scope>
    <source>
        <strain evidence="2">HF-Din03</strain>
    </source>
</reference>
<dbReference type="RefSeq" id="WP_011242148.1">
    <property type="nucleotide sequence ID" value="NZ_JABXIY010000033.1"/>
</dbReference>
<dbReference type="Proteomes" id="UP000565723">
    <property type="component" value="Unassembled WGS sequence"/>
</dbReference>
<name>A0A850LJG4_9RHOB</name>
<feature type="chain" id="PRO_5032985704" evidence="1">
    <location>
        <begin position="25"/>
        <end position="112"/>
    </location>
</feature>
<comment type="caution">
    <text evidence="2">The sequence shown here is derived from an EMBL/GenBank/DDBJ whole genome shotgun (WGS) entry which is preliminary data.</text>
</comment>
<dbReference type="EMBL" id="JABXIY010000033">
    <property type="protein sequence ID" value="NVK97837.1"/>
    <property type="molecule type" value="Genomic_DNA"/>
</dbReference>
<accession>A0A850LJG4</accession>
<organism evidence="2 3">
    <name type="scientific">Ruegeria pomeroyi</name>
    <dbReference type="NCBI Taxonomy" id="89184"/>
    <lineage>
        <taxon>Bacteria</taxon>
        <taxon>Pseudomonadati</taxon>
        <taxon>Pseudomonadota</taxon>
        <taxon>Alphaproteobacteria</taxon>
        <taxon>Rhodobacterales</taxon>
        <taxon>Roseobacteraceae</taxon>
        <taxon>Ruegeria</taxon>
    </lineage>
</organism>
<proteinExistence type="predicted"/>
<gene>
    <name evidence="2" type="ORF">HW564_12970</name>
</gene>
<keyword evidence="1" id="KW-0732">Signal</keyword>
<dbReference type="AlphaFoldDB" id="A0A850LJG4"/>
<feature type="signal peptide" evidence="1">
    <location>
        <begin position="1"/>
        <end position="24"/>
    </location>
</feature>
<evidence type="ECO:0000313" key="3">
    <source>
        <dbReference type="Proteomes" id="UP000565723"/>
    </source>
</evidence>
<evidence type="ECO:0000256" key="1">
    <source>
        <dbReference type="SAM" id="SignalP"/>
    </source>
</evidence>
<sequence>MRQRAEKMWTSLALALLLTLSAFFAPLTAEIDHRGSPDMAAQHQTADAHNHTGVSSCHKIAACEVPVAMLPRDRVALAGAASNVTFSLNDRAPASMALEAPLPPPKVHTTGA</sequence>